<feature type="signal peptide" evidence="1">
    <location>
        <begin position="1"/>
        <end position="28"/>
    </location>
</feature>
<keyword evidence="1" id="KW-0732">Signal</keyword>
<gene>
    <name evidence="2" type="ORF">CMUST_12850</name>
</gene>
<name>A0A0G3H6W1_9CORY</name>
<reference evidence="2 3" key="1">
    <citation type="journal article" date="2015" name="Genome Announc.">
        <title>Complete Genome Sequence of the Type Strain Corynebacterium mustelae DSM 45274, Isolated from Various Tissues of a Male Ferret with Lethal Sepsis.</title>
        <authorList>
            <person name="Ruckert C."/>
            <person name="Eimer J."/>
            <person name="Winkler A."/>
            <person name="Tauch A."/>
        </authorList>
    </citation>
    <scope>NUCLEOTIDE SEQUENCE [LARGE SCALE GENOMIC DNA]</scope>
    <source>
        <strain evidence="2 3">DSM 45274</strain>
    </source>
</reference>
<dbReference type="STRING" id="571915.CMUST_12850"/>
<dbReference type="OrthoDB" id="4774899at2"/>
<evidence type="ECO:0000313" key="2">
    <source>
        <dbReference type="EMBL" id="AKK06867.1"/>
    </source>
</evidence>
<organism evidence="2 3">
    <name type="scientific">Corynebacterium mustelae</name>
    <dbReference type="NCBI Taxonomy" id="571915"/>
    <lineage>
        <taxon>Bacteria</taxon>
        <taxon>Bacillati</taxon>
        <taxon>Actinomycetota</taxon>
        <taxon>Actinomycetes</taxon>
        <taxon>Mycobacteriales</taxon>
        <taxon>Corynebacteriaceae</taxon>
        <taxon>Corynebacterium</taxon>
    </lineage>
</organism>
<protein>
    <submittedName>
        <fullName evidence="2">Uncharacterized protein</fullName>
    </submittedName>
</protein>
<keyword evidence="3" id="KW-1185">Reference proteome</keyword>
<sequence>MSLGRKIVAAVLTASVVFGGSAVGIAQADEANKMMAQEERNVRMFYPRGGEHTMRFVMGTICNWDKNNPQGPIDQSISHYIYDKDELHENVIDAASSHFLTHNSYTVKWKNRTTGQEGTFTGRTLGSSAMSGHIKTGIGEIETTVTLTRSLLPTLDPGSSVPFVSGTHSETFVLPAASRAACGL</sequence>
<dbReference type="Proteomes" id="UP000035199">
    <property type="component" value="Chromosome"/>
</dbReference>
<accession>A0A0G3H6W1</accession>
<dbReference type="AlphaFoldDB" id="A0A0G3H6W1"/>
<dbReference type="EMBL" id="CP011542">
    <property type="protein sequence ID" value="AKK06867.1"/>
    <property type="molecule type" value="Genomic_DNA"/>
</dbReference>
<dbReference type="PATRIC" id="fig|571915.4.peg.2752"/>
<evidence type="ECO:0000256" key="1">
    <source>
        <dbReference type="SAM" id="SignalP"/>
    </source>
</evidence>
<dbReference type="KEGG" id="cmv:CMUST_12850"/>
<evidence type="ECO:0000313" key="3">
    <source>
        <dbReference type="Proteomes" id="UP000035199"/>
    </source>
</evidence>
<reference evidence="3" key="2">
    <citation type="submission" date="2015-05" db="EMBL/GenBank/DDBJ databases">
        <title>Complete genome sequence of Corynebacterium mustelae DSM 45274, isolated from various tissues of a male ferret with lethal sepsis.</title>
        <authorList>
            <person name="Ruckert C."/>
            <person name="Albersmeier A."/>
            <person name="Winkler A."/>
            <person name="Tauch A."/>
        </authorList>
    </citation>
    <scope>NUCLEOTIDE SEQUENCE [LARGE SCALE GENOMIC DNA]</scope>
    <source>
        <strain evidence="3">DSM 45274</strain>
    </source>
</reference>
<dbReference type="RefSeq" id="WP_047262808.1">
    <property type="nucleotide sequence ID" value="NZ_CP011542.1"/>
</dbReference>
<proteinExistence type="predicted"/>
<feature type="chain" id="PRO_5002554757" evidence="1">
    <location>
        <begin position="29"/>
        <end position="184"/>
    </location>
</feature>